<dbReference type="GO" id="GO:0009289">
    <property type="term" value="C:pilus"/>
    <property type="evidence" value="ECO:0007669"/>
    <property type="project" value="UniProtKB-SubCell"/>
</dbReference>
<dbReference type="PANTHER" id="PTHR33420">
    <property type="entry name" value="FIMBRIAL SUBUNIT ELFA-RELATED"/>
    <property type="match status" value="1"/>
</dbReference>
<proteinExistence type="inferred from homology"/>
<protein>
    <submittedName>
        <fullName evidence="6">Fimbrial protein</fullName>
    </submittedName>
</protein>
<dbReference type="AlphaFoldDB" id="A0A8H9YUL9"/>
<evidence type="ECO:0000313" key="6">
    <source>
        <dbReference type="EMBL" id="MBC3293878.1"/>
    </source>
</evidence>
<reference evidence="6" key="1">
    <citation type="journal article" date="2020" name="Microorganisms">
        <title>Reliable Identification of Environmental Pseudomonas Isolates Using the rpoD Gene.</title>
        <authorList>
            <consortium name="The Broad Institute Genome Sequencing Platform"/>
            <person name="Girard L."/>
            <person name="Lood C."/>
            <person name="Rokni-Zadeh H."/>
            <person name="van Noort V."/>
            <person name="Lavigne R."/>
            <person name="De Mot R."/>
        </authorList>
    </citation>
    <scope>NUCLEOTIDE SEQUENCE [LARGE SCALE GENOMIC DNA]</scope>
    <source>
        <strain evidence="6">SWRI145</strain>
    </source>
</reference>
<comment type="similarity">
    <text evidence="2">Belongs to the fimbrial protein family.</text>
</comment>
<evidence type="ECO:0000256" key="4">
    <source>
        <dbReference type="ARBA" id="ARBA00023263"/>
    </source>
</evidence>
<name>A0A8H9YUL9_9PSED</name>
<dbReference type="EMBL" id="JABWQF010000012">
    <property type="protein sequence ID" value="MBC3293878.1"/>
    <property type="molecule type" value="Genomic_DNA"/>
</dbReference>
<gene>
    <name evidence="6" type="ORF">HU722_20355</name>
</gene>
<dbReference type="SUPFAM" id="SSF49401">
    <property type="entry name" value="Bacterial adhesins"/>
    <property type="match status" value="1"/>
</dbReference>
<accession>A0A8H9YUL9</accession>
<dbReference type="InterPro" id="IPR036937">
    <property type="entry name" value="Adhesion_dom_fimbrial_sf"/>
</dbReference>
<evidence type="ECO:0000256" key="1">
    <source>
        <dbReference type="ARBA" id="ARBA00004561"/>
    </source>
</evidence>
<dbReference type="PANTHER" id="PTHR33420:SF3">
    <property type="entry name" value="FIMBRIAL SUBUNIT ELFA"/>
    <property type="match status" value="1"/>
</dbReference>
<keyword evidence="3 5" id="KW-0732">Signal</keyword>
<evidence type="ECO:0000256" key="5">
    <source>
        <dbReference type="SAM" id="SignalP"/>
    </source>
</evidence>
<evidence type="ECO:0000256" key="3">
    <source>
        <dbReference type="ARBA" id="ARBA00022729"/>
    </source>
</evidence>
<sequence length="321" mass="34322">MKKLISLVFIALLQSVALKAMAGVCALQAPIEASNLTIPLVIQLPAQSATAATGTVLYKKEASLAQLTGSHHLISNECINKVRKVLAGRMTSTQSGSGIFNTPSVGIGLRITLIFDKPNHPHKEWVLPFSNPVSDLATDAITTDDIKIRLEAIKTGIIKGGTANVQLPSLLSLNDNSLVVNLALKILPVKSHCSIQMVNPQVDLPPIDAATIDKQKRSAAYPASINLLCLNTQRASINIEGNNNADLPSVFNNIAIDNPAKGVGIEMLYNGNTLTPGTAVDIALPNQSNFALPISVRYARLKEKISEGNIKTQITLRINYL</sequence>
<dbReference type="Gene3D" id="2.60.40.3310">
    <property type="match status" value="1"/>
</dbReference>
<keyword evidence="4" id="KW-0281">Fimbrium</keyword>
<comment type="subcellular location">
    <subcellularLocation>
        <location evidence="1">Fimbrium</location>
    </subcellularLocation>
</comment>
<dbReference type="GO" id="GO:0043709">
    <property type="term" value="P:cell adhesion involved in single-species biofilm formation"/>
    <property type="evidence" value="ECO:0007669"/>
    <property type="project" value="TreeGrafter"/>
</dbReference>
<evidence type="ECO:0000256" key="2">
    <source>
        <dbReference type="ARBA" id="ARBA00006671"/>
    </source>
</evidence>
<organism evidence="6">
    <name type="scientific">Pseudomonas tritici</name>
    <dbReference type="NCBI Taxonomy" id="2745518"/>
    <lineage>
        <taxon>Bacteria</taxon>
        <taxon>Pseudomonadati</taxon>
        <taxon>Pseudomonadota</taxon>
        <taxon>Gammaproteobacteria</taxon>
        <taxon>Pseudomonadales</taxon>
        <taxon>Pseudomonadaceae</taxon>
        <taxon>Pseudomonas</taxon>
    </lineage>
</organism>
<dbReference type="InterPro" id="IPR008966">
    <property type="entry name" value="Adhesion_dom_sf"/>
</dbReference>
<feature type="chain" id="PRO_5034662226" evidence="5">
    <location>
        <begin position="23"/>
        <end position="321"/>
    </location>
</feature>
<dbReference type="Gene3D" id="2.60.40.1090">
    <property type="entry name" value="Fimbrial-type adhesion domain"/>
    <property type="match status" value="1"/>
</dbReference>
<feature type="signal peptide" evidence="5">
    <location>
        <begin position="1"/>
        <end position="22"/>
    </location>
</feature>
<comment type="caution">
    <text evidence="6">The sequence shown here is derived from an EMBL/GenBank/DDBJ whole genome shotgun (WGS) entry which is preliminary data.</text>
</comment>
<dbReference type="InterPro" id="IPR050263">
    <property type="entry name" value="Bact_Fimbrial_Adh_Pro"/>
</dbReference>